<proteinExistence type="predicted"/>
<comment type="caution">
    <text evidence="3">The sequence shown here is derived from an EMBL/GenBank/DDBJ whole genome shotgun (WGS) entry which is preliminary data.</text>
</comment>
<keyword evidence="4" id="KW-1185">Reference proteome</keyword>
<evidence type="ECO:0000313" key="3">
    <source>
        <dbReference type="EMBL" id="MCV7419386.1"/>
    </source>
</evidence>
<dbReference type="RefSeq" id="WP_263994141.1">
    <property type="nucleotide sequence ID" value="NZ_JACKVK010000001.1"/>
</dbReference>
<accession>A0A9X2YX47</accession>
<dbReference type="Proteomes" id="UP001141629">
    <property type="component" value="Unassembled WGS sequence"/>
</dbReference>
<dbReference type="EMBL" id="JACKVK010000001">
    <property type="protein sequence ID" value="MCV7419386.1"/>
    <property type="molecule type" value="Genomic_DNA"/>
</dbReference>
<keyword evidence="2" id="KW-1133">Transmembrane helix</keyword>
<protein>
    <submittedName>
        <fullName evidence="3">Uncharacterized protein</fullName>
    </submittedName>
</protein>
<reference evidence="3" key="2">
    <citation type="journal article" date="2022" name="BMC Genomics">
        <title>Comparative genome analysis of mycobacteria focusing on tRNA and non-coding RNA.</title>
        <authorList>
            <person name="Behra P.R.K."/>
            <person name="Pettersson B.M.F."/>
            <person name="Ramesh M."/>
            <person name="Das S."/>
            <person name="Dasgupta S."/>
            <person name="Kirsebom L.A."/>
        </authorList>
    </citation>
    <scope>NUCLEOTIDE SEQUENCE</scope>
    <source>
        <strain evidence="3">DSM 44838</strain>
    </source>
</reference>
<evidence type="ECO:0000256" key="1">
    <source>
        <dbReference type="SAM" id="MobiDB-lite"/>
    </source>
</evidence>
<evidence type="ECO:0000313" key="4">
    <source>
        <dbReference type="Proteomes" id="UP001141629"/>
    </source>
</evidence>
<sequence>MTLGEPPLEPPQPQRGLTREEHGRDVSAAQAEAEAQQSKWRRFLHMLSPRLVWSMADGYPVVLKQFIQFCLILIYPGWVFAVLVGGLFQLLFYVTVYPVLWVLFWPMRNHQKKHHPEEYAATRAKFEKK</sequence>
<feature type="transmembrane region" description="Helical" evidence="2">
    <location>
        <begin position="80"/>
        <end position="104"/>
    </location>
</feature>
<evidence type="ECO:0000256" key="2">
    <source>
        <dbReference type="SAM" id="Phobius"/>
    </source>
</evidence>
<keyword evidence="2" id="KW-0472">Membrane</keyword>
<feature type="region of interest" description="Disordered" evidence="1">
    <location>
        <begin position="1"/>
        <end position="33"/>
    </location>
</feature>
<name>A0A9X2YX47_9MYCO</name>
<keyword evidence="2" id="KW-0812">Transmembrane</keyword>
<gene>
    <name evidence="3" type="ORF">H7K45_02430</name>
</gene>
<reference evidence="3" key="1">
    <citation type="submission" date="2020-07" db="EMBL/GenBank/DDBJ databases">
        <authorList>
            <person name="Pettersson B.M.F."/>
            <person name="Behra P.R.K."/>
            <person name="Ramesh M."/>
            <person name="Das S."/>
            <person name="Dasgupta S."/>
            <person name="Kirsebom L.A."/>
        </authorList>
    </citation>
    <scope>NUCLEOTIDE SEQUENCE</scope>
    <source>
        <strain evidence="3">DSM 44838</strain>
    </source>
</reference>
<organism evidence="3 4">
    <name type="scientific">Mycobacterium yunnanensis</name>
    <dbReference type="NCBI Taxonomy" id="368477"/>
    <lineage>
        <taxon>Bacteria</taxon>
        <taxon>Bacillati</taxon>
        <taxon>Actinomycetota</taxon>
        <taxon>Actinomycetes</taxon>
        <taxon>Mycobacteriales</taxon>
        <taxon>Mycobacteriaceae</taxon>
        <taxon>Mycobacterium</taxon>
    </lineage>
</organism>
<dbReference type="AlphaFoldDB" id="A0A9X2YX47"/>